<protein>
    <submittedName>
        <fullName evidence="1">Uncharacterized protein</fullName>
    </submittedName>
</protein>
<evidence type="ECO:0000313" key="1">
    <source>
        <dbReference type="EMBL" id="KAG9475573.1"/>
    </source>
</evidence>
<comment type="caution">
    <text evidence="1">The sequence shown here is derived from an EMBL/GenBank/DDBJ whole genome shotgun (WGS) entry which is preliminary data.</text>
</comment>
<dbReference type="Proteomes" id="UP000770717">
    <property type="component" value="Unassembled WGS sequence"/>
</dbReference>
<organism evidence="1 2">
    <name type="scientific">Eleutherodactylus coqui</name>
    <name type="common">Puerto Rican coqui</name>
    <dbReference type="NCBI Taxonomy" id="57060"/>
    <lineage>
        <taxon>Eukaryota</taxon>
        <taxon>Metazoa</taxon>
        <taxon>Chordata</taxon>
        <taxon>Craniata</taxon>
        <taxon>Vertebrata</taxon>
        <taxon>Euteleostomi</taxon>
        <taxon>Amphibia</taxon>
        <taxon>Batrachia</taxon>
        <taxon>Anura</taxon>
        <taxon>Neobatrachia</taxon>
        <taxon>Hyloidea</taxon>
        <taxon>Eleutherodactylidae</taxon>
        <taxon>Eleutherodactylinae</taxon>
        <taxon>Eleutherodactylus</taxon>
        <taxon>Eleutherodactylus</taxon>
    </lineage>
</organism>
<keyword evidence="2" id="KW-1185">Reference proteome</keyword>
<sequence>MSYFLQHNTYHHLFLQQQKCSATLEIRRWKTTYFLLYNTQKQLRTCPEALYEIESIRKALNWSLISICKKESGDRLDG</sequence>
<proteinExistence type="predicted"/>
<evidence type="ECO:0000313" key="2">
    <source>
        <dbReference type="Proteomes" id="UP000770717"/>
    </source>
</evidence>
<dbReference type="EMBL" id="WNTK01000012">
    <property type="protein sequence ID" value="KAG9475573.1"/>
    <property type="molecule type" value="Genomic_DNA"/>
</dbReference>
<dbReference type="AlphaFoldDB" id="A0A8J6EUW7"/>
<reference evidence="1" key="1">
    <citation type="thesis" date="2020" institute="ProQuest LLC" country="789 East Eisenhower Parkway, Ann Arbor, MI, USA">
        <title>Comparative Genomics and Chromosome Evolution.</title>
        <authorList>
            <person name="Mudd A.B."/>
        </authorList>
    </citation>
    <scope>NUCLEOTIDE SEQUENCE</scope>
    <source>
        <strain evidence="1">HN-11 Male</strain>
        <tissue evidence="1">Kidney and liver</tissue>
    </source>
</reference>
<accession>A0A8J6EUW7</accession>
<name>A0A8J6EUW7_ELECQ</name>
<gene>
    <name evidence="1" type="ORF">GDO78_003790</name>
</gene>